<comment type="caution">
    <text evidence="1">The sequence shown here is derived from an EMBL/GenBank/DDBJ whole genome shotgun (WGS) entry which is preliminary data.</text>
</comment>
<dbReference type="InterPro" id="IPR029063">
    <property type="entry name" value="SAM-dependent_MTases_sf"/>
</dbReference>
<dbReference type="EMBL" id="BSPC01000067">
    <property type="protein sequence ID" value="GLS22917.1"/>
    <property type="molecule type" value="Genomic_DNA"/>
</dbReference>
<dbReference type="Gene3D" id="3.40.50.150">
    <property type="entry name" value="Vaccinia Virus protein VP39"/>
    <property type="match status" value="1"/>
</dbReference>
<name>A0ABQ6CXC2_9HYPH</name>
<sequence>MSAFFGTSLDDPRVSIVIADVGKVIRIERRIDAIPLDVDNGPQGLTRQSNDRLYEIEGLVATLKAWAPAGLLAVWSQGATLGNISQRLVVALQQAGNKLCLYATASTSKSTFLNQRTSSLSWMCRPTVELM</sequence>
<keyword evidence="2" id="KW-1185">Reference proteome</keyword>
<dbReference type="SUPFAM" id="SSF53335">
    <property type="entry name" value="S-adenosyl-L-methionine-dependent methyltransferases"/>
    <property type="match status" value="1"/>
</dbReference>
<protein>
    <submittedName>
        <fullName evidence="1">Uncharacterized protein</fullName>
    </submittedName>
</protein>
<accession>A0ABQ6CXC2</accession>
<gene>
    <name evidence="1" type="ORF">GCM10007874_59370</name>
</gene>
<proteinExistence type="predicted"/>
<organism evidence="1 2">
    <name type="scientific">Labrys miyagiensis</name>
    <dbReference type="NCBI Taxonomy" id="346912"/>
    <lineage>
        <taxon>Bacteria</taxon>
        <taxon>Pseudomonadati</taxon>
        <taxon>Pseudomonadota</taxon>
        <taxon>Alphaproteobacteria</taxon>
        <taxon>Hyphomicrobiales</taxon>
        <taxon>Xanthobacteraceae</taxon>
        <taxon>Labrys</taxon>
    </lineage>
</organism>
<dbReference type="Proteomes" id="UP001156882">
    <property type="component" value="Unassembled WGS sequence"/>
</dbReference>
<evidence type="ECO:0000313" key="2">
    <source>
        <dbReference type="Proteomes" id="UP001156882"/>
    </source>
</evidence>
<reference evidence="2" key="1">
    <citation type="journal article" date="2019" name="Int. J. Syst. Evol. Microbiol.">
        <title>The Global Catalogue of Microorganisms (GCM) 10K type strain sequencing project: providing services to taxonomists for standard genome sequencing and annotation.</title>
        <authorList>
            <consortium name="The Broad Institute Genomics Platform"/>
            <consortium name="The Broad Institute Genome Sequencing Center for Infectious Disease"/>
            <person name="Wu L."/>
            <person name="Ma J."/>
        </authorList>
    </citation>
    <scope>NUCLEOTIDE SEQUENCE [LARGE SCALE GENOMIC DNA]</scope>
    <source>
        <strain evidence="2">NBRC 101365</strain>
    </source>
</reference>
<evidence type="ECO:0000313" key="1">
    <source>
        <dbReference type="EMBL" id="GLS22917.1"/>
    </source>
</evidence>